<keyword evidence="12 17" id="KW-0670">Pyruvate</keyword>
<evidence type="ECO:0000256" key="4">
    <source>
        <dbReference type="ARBA" id="ARBA00012142"/>
    </source>
</evidence>
<dbReference type="FunFam" id="2.40.33.10:FF:000001">
    <property type="entry name" value="Pyruvate kinase"/>
    <property type="match status" value="1"/>
</dbReference>
<organism evidence="17 18">
    <name type="scientific">Candidatus Magasanikbacteria bacterium RIFCSPHIGHO2_02_FULL_51_14</name>
    <dbReference type="NCBI Taxonomy" id="1798683"/>
    <lineage>
        <taxon>Bacteria</taxon>
        <taxon>Candidatus Magasanikiibacteriota</taxon>
    </lineage>
</organism>
<evidence type="ECO:0000256" key="8">
    <source>
        <dbReference type="ARBA" id="ARBA00022777"/>
    </source>
</evidence>
<accession>A0A1F6MPZ8</accession>
<dbReference type="Gene3D" id="2.40.33.10">
    <property type="entry name" value="PK beta-barrel domain-like"/>
    <property type="match status" value="1"/>
</dbReference>
<dbReference type="AlphaFoldDB" id="A0A1F6MPZ8"/>
<dbReference type="GO" id="GO:0005524">
    <property type="term" value="F:ATP binding"/>
    <property type="evidence" value="ECO:0007669"/>
    <property type="project" value="UniProtKB-KW"/>
</dbReference>
<evidence type="ECO:0000256" key="14">
    <source>
        <dbReference type="RuleBase" id="RU000504"/>
    </source>
</evidence>
<dbReference type="GO" id="GO:0016301">
    <property type="term" value="F:kinase activity"/>
    <property type="evidence" value="ECO:0007669"/>
    <property type="project" value="UniProtKB-KW"/>
</dbReference>
<dbReference type="InterPro" id="IPR015806">
    <property type="entry name" value="Pyrv_Knase_insert_dom_sf"/>
</dbReference>
<evidence type="ECO:0000256" key="7">
    <source>
        <dbReference type="ARBA" id="ARBA00022741"/>
    </source>
</evidence>
<dbReference type="NCBIfam" id="TIGR01064">
    <property type="entry name" value="pyruv_kin"/>
    <property type="match status" value="1"/>
</dbReference>
<evidence type="ECO:0000256" key="10">
    <source>
        <dbReference type="ARBA" id="ARBA00022842"/>
    </source>
</evidence>
<dbReference type="Pfam" id="PF00224">
    <property type="entry name" value="PK"/>
    <property type="match status" value="1"/>
</dbReference>
<evidence type="ECO:0000259" key="15">
    <source>
        <dbReference type="Pfam" id="PF00224"/>
    </source>
</evidence>
<dbReference type="Gene3D" id="3.40.1380.20">
    <property type="entry name" value="Pyruvate kinase, C-terminal domain"/>
    <property type="match status" value="1"/>
</dbReference>
<comment type="cofactor">
    <cofactor evidence="1">
        <name>K(+)</name>
        <dbReference type="ChEBI" id="CHEBI:29103"/>
    </cofactor>
</comment>
<sequence>MLKRTKIVCTLGPSSESVGIIQKMVEAGMNVARLNFSHGTYEHHAMLLTRVRNAAKKTGEPVAVMQDLQGPKIRVGVLPPEGVELLEGKSVSFDTSITGYSDDALPVDYPDLHAYVKKGERLLLADGKIETKITEVRGTRIEAIVVAGGRLSSHKGINVPDSHLVVRALTDKDKEDARFGVEHGVDYIAQSFVRNAEDILDLRYSIAEHERRLKKKPEQPIRIIAKIERHEAVKNIKEILETADGIMVARGDLGIETPAPDVPLVQKKLIDLALAAAKPVIVATQMLDSMQENPRPTRAEVSDVANAVIDHTDAVMLSNETATGKYPVETVRTMAEIIHETEQSAYDNLPMREYGGKKQKTDAVLSQLSRLLAEKIDAKLLLAASLSGETGRLISRYRPELPILVATSTERVRHQLNLSWGVVPFILPPCNTIEELVERSLVHLKREKMAKTGDKIIVVAGEPVGHAGHVNLVEVREVR</sequence>
<keyword evidence="11 14" id="KW-0324">Glycolysis</keyword>
<dbReference type="InterPro" id="IPR040442">
    <property type="entry name" value="Pyrv_kinase-like_dom_sf"/>
</dbReference>
<dbReference type="InterPro" id="IPR018209">
    <property type="entry name" value="Pyrv_Knase_AS"/>
</dbReference>
<gene>
    <name evidence="17" type="ORF">A3C90_01020</name>
</gene>
<dbReference type="InterPro" id="IPR011037">
    <property type="entry name" value="Pyrv_Knase-like_insert_dom_sf"/>
</dbReference>
<evidence type="ECO:0000256" key="12">
    <source>
        <dbReference type="ARBA" id="ARBA00023317"/>
    </source>
</evidence>
<evidence type="ECO:0000256" key="9">
    <source>
        <dbReference type="ARBA" id="ARBA00022840"/>
    </source>
</evidence>
<evidence type="ECO:0000256" key="2">
    <source>
        <dbReference type="ARBA" id="ARBA00004997"/>
    </source>
</evidence>
<name>A0A1F6MPZ8_9BACT</name>
<evidence type="ECO:0000313" key="18">
    <source>
        <dbReference type="Proteomes" id="UP000177457"/>
    </source>
</evidence>
<evidence type="ECO:0000256" key="6">
    <source>
        <dbReference type="ARBA" id="ARBA00022723"/>
    </source>
</evidence>
<keyword evidence="7" id="KW-0547">Nucleotide-binding</keyword>
<dbReference type="SUPFAM" id="SSF52935">
    <property type="entry name" value="PK C-terminal domain-like"/>
    <property type="match status" value="1"/>
</dbReference>
<dbReference type="EC" id="2.7.1.40" evidence="4 13"/>
<evidence type="ECO:0000256" key="13">
    <source>
        <dbReference type="NCBIfam" id="TIGR01064"/>
    </source>
</evidence>
<evidence type="ECO:0000256" key="3">
    <source>
        <dbReference type="ARBA" id="ARBA00008663"/>
    </source>
</evidence>
<proteinExistence type="inferred from homology"/>
<evidence type="ECO:0000256" key="1">
    <source>
        <dbReference type="ARBA" id="ARBA00001958"/>
    </source>
</evidence>
<dbReference type="InterPro" id="IPR015793">
    <property type="entry name" value="Pyrv_Knase_brl"/>
</dbReference>
<dbReference type="STRING" id="1798683.A3C90_01020"/>
<dbReference type="NCBIfam" id="NF004978">
    <property type="entry name" value="PRK06354.1"/>
    <property type="match status" value="1"/>
</dbReference>
<keyword evidence="8 14" id="KW-0418">Kinase</keyword>
<dbReference type="InterPro" id="IPR001697">
    <property type="entry name" value="Pyr_Knase"/>
</dbReference>
<dbReference type="SUPFAM" id="SSF51621">
    <property type="entry name" value="Phosphoenolpyruvate/pyruvate domain"/>
    <property type="match status" value="1"/>
</dbReference>
<dbReference type="PANTHER" id="PTHR11817">
    <property type="entry name" value="PYRUVATE KINASE"/>
    <property type="match status" value="1"/>
</dbReference>
<dbReference type="GO" id="GO:0004743">
    <property type="term" value="F:pyruvate kinase activity"/>
    <property type="evidence" value="ECO:0007669"/>
    <property type="project" value="UniProtKB-UniRule"/>
</dbReference>
<keyword evidence="6" id="KW-0479">Metal-binding</keyword>
<evidence type="ECO:0000313" key="17">
    <source>
        <dbReference type="EMBL" id="OGH73739.1"/>
    </source>
</evidence>
<dbReference type="InterPro" id="IPR015813">
    <property type="entry name" value="Pyrv/PenolPyrv_kinase-like_dom"/>
</dbReference>
<reference evidence="17 18" key="1">
    <citation type="journal article" date="2016" name="Nat. Commun.">
        <title>Thousands of microbial genomes shed light on interconnected biogeochemical processes in an aquifer system.</title>
        <authorList>
            <person name="Anantharaman K."/>
            <person name="Brown C.T."/>
            <person name="Hug L.A."/>
            <person name="Sharon I."/>
            <person name="Castelle C.J."/>
            <person name="Probst A.J."/>
            <person name="Thomas B.C."/>
            <person name="Singh A."/>
            <person name="Wilkins M.J."/>
            <person name="Karaoz U."/>
            <person name="Brodie E.L."/>
            <person name="Williams K.H."/>
            <person name="Hubbard S.S."/>
            <person name="Banfield J.F."/>
        </authorList>
    </citation>
    <scope>NUCLEOTIDE SEQUENCE [LARGE SCALE GENOMIC DNA]</scope>
</reference>
<dbReference type="InterPro" id="IPR015795">
    <property type="entry name" value="Pyrv_Knase_C"/>
</dbReference>
<dbReference type="PRINTS" id="PR01050">
    <property type="entry name" value="PYRUVTKNASE"/>
</dbReference>
<feature type="domain" description="Pyruvate kinase barrel" evidence="15">
    <location>
        <begin position="3"/>
        <end position="331"/>
    </location>
</feature>
<dbReference type="SUPFAM" id="SSF50800">
    <property type="entry name" value="PK beta-barrel domain-like"/>
    <property type="match status" value="1"/>
</dbReference>
<protein>
    <recommendedName>
        <fullName evidence="4 13">Pyruvate kinase</fullName>
        <ecNumber evidence="4 13">2.7.1.40</ecNumber>
    </recommendedName>
</protein>
<keyword evidence="5 14" id="KW-0808">Transferase</keyword>
<dbReference type="Pfam" id="PF02887">
    <property type="entry name" value="PK_C"/>
    <property type="match status" value="1"/>
</dbReference>
<dbReference type="Gene3D" id="3.20.20.60">
    <property type="entry name" value="Phosphoenolpyruvate-binding domains"/>
    <property type="match status" value="1"/>
</dbReference>
<dbReference type="NCBIfam" id="NF004491">
    <property type="entry name" value="PRK05826.1"/>
    <property type="match status" value="1"/>
</dbReference>
<dbReference type="InterPro" id="IPR036918">
    <property type="entry name" value="Pyrv_Knase_C_sf"/>
</dbReference>
<evidence type="ECO:0000256" key="11">
    <source>
        <dbReference type="ARBA" id="ARBA00023152"/>
    </source>
</evidence>
<feature type="domain" description="Pyruvate kinase C-terminal" evidence="16">
    <location>
        <begin position="370"/>
        <end position="475"/>
    </location>
</feature>
<dbReference type="UniPathway" id="UPA00109">
    <property type="reaction ID" value="UER00188"/>
</dbReference>
<keyword evidence="10 14" id="KW-0460">Magnesium</keyword>
<evidence type="ECO:0000259" key="16">
    <source>
        <dbReference type="Pfam" id="PF02887"/>
    </source>
</evidence>
<dbReference type="Proteomes" id="UP000177457">
    <property type="component" value="Unassembled WGS sequence"/>
</dbReference>
<dbReference type="GO" id="GO:0030955">
    <property type="term" value="F:potassium ion binding"/>
    <property type="evidence" value="ECO:0007669"/>
    <property type="project" value="UniProtKB-UniRule"/>
</dbReference>
<evidence type="ECO:0000256" key="5">
    <source>
        <dbReference type="ARBA" id="ARBA00022679"/>
    </source>
</evidence>
<comment type="pathway">
    <text evidence="2 14">Carbohydrate degradation; glycolysis; pyruvate from D-glyceraldehyde 3-phosphate: step 5/5.</text>
</comment>
<keyword evidence="9" id="KW-0067">ATP-binding</keyword>
<comment type="catalytic activity">
    <reaction evidence="14">
        <text>pyruvate + ATP = phosphoenolpyruvate + ADP + H(+)</text>
        <dbReference type="Rhea" id="RHEA:18157"/>
        <dbReference type="ChEBI" id="CHEBI:15361"/>
        <dbReference type="ChEBI" id="CHEBI:15378"/>
        <dbReference type="ChEBI" id="CHEBI:30616"/>
        <dbReference type="ChEBI" id="CHEBI:58702"/>
        <dbReference type="ChEBI" id="CHEBI:456216"/>
        <dbReference type="EC" id="2.7.1.40"/>
    </reaction>
</comment>
<dbReference type="GO" id="GO:0000287">
    <property type="term" value="F:magnesium ion binding"/>
    <property type="evidence" value="ECO:0007669"/>
    <property type="project" value="UniProtKB-UniRule"/>
</dbReference>
<dbReference type="PROSITE" id="PS00110">
    <property type="entry name" value="PYRUVATE_KINASE"/>
    <property type="match status" value="1"/>
</dbReference>
<dbReference type="EMBL" id="MFQE01000020">
    <property type="protein sequence ID" value="OGH73739.1"/>
    <property type="molecule type" value="Genomic_DNA"/>
</dbReference>
<comment type="similarity">
    <text evidence="3 14">Belongs to the pyruvate kinase family.</text>
</comment>
<comment type="caution">
    <text evidence="17">The sequence shown here is derived from an EMBL/GenBank/DDBJ whole genome shotgun (WGS) entry which is preliminary data.</text>
</comment>